<sequence>MGVSRSEWRYIDVMLIDFSALSPSEFEALSADLIGRALGIRFEQFGEGADGGIDGRHAPEAESLTILQAKRYERSAITALKREMKKERAKIDQLAPDRYILSTSVAMTPQRKQDLAEICGPAIRSPGNIFGREDLEALLRAHPDIEEAHPKLWTPASGRTLKRMLNETLDERDDRLKPPSVLQALLPKPGIGSNVEAEAEAQRDTLFLVGARPDHDQFILWLGPKLEAHGYRVFSEILTLEPGDRWHKEIGVALEHRAAKVLAVAGAATRANEDAMDLIDRAKTLVASLGDARLIIPLRIEEGAKIDGLRDATPADFSRGWAEGLSKLLETLRRQGVTCRRENIAVAAQWDSFRKRGAVPLVREPESLVSNWIQILEMPNELHFYEATGAVQSDVLKRRVRGLSFPAVAHERGVITFAAPPDVEESLGGVAKLRLRTSVPVEDAVDKGMPEIGVAGRDLSNMLTGLLRDAWERHCRRIGMVDYAYSNGDGFHVAPTQVKIGEQVSWGRQGKPRRSMLRNIARKHIWSYGVTATPRNWPFWHFRLKARVLFAKDNGTEEGERIEDPKKMHRLRRSGCKGWRNKQWHGRLLAFLQLMSSESAYIRVSLAPGQDMLLSSEPILFTSPVSTALPDVGDPDAEEQDESTLGRPVADDEDADTEGDGT</sequence>
<dbReference type="EMBL" id="FOVP01000012">
    <property type="protein sequence ID" value="SFN96490.1"/>
    <property type="molecule type" value="Genomic_DNA"/>
</dbReference>
<feature type="domain" description="TIR" evidence="2">
    <location>
        <begin position="202"/>
        <end position="329"/>
    </location>
</feature>
<keyword evidence="3" id="KW-0255">Endonuclease</keyword>
<dbReference type="GO" id="GO:0007165">
    <property type="term" value="P:signal transduction"/>
    <property type="evidence" value="ECO:0007669"/>
    <property type="project" value="InterPro"/>
</dbReference>
<name>A0A1I5DBA8_9RHOB</name>
<evidence type="ECO:0000313" key="4">
    <source>
        <dbReference type="Proteomes" id="UP000198599"/>
    </source>
</evidence>
<proteinExistence type="predicted"/>
<evidence type="ECO:0000259" key="2">
    <source>
        <dbReference type="PROSITE" id="PS50104"/>
    </source>
</evidence>
<protein>
    <submittedName>
        <fullName evidence="3">Restriction endonuclease</fullName>
    </submittedName>
</protein>
<dbReference type="AlphaFoldDB" id="A0A1I5DBA8"/>
<dbReference type="Proteomes" id="UP000198599">
    <property type="component" value="Unassembled WGS sequence"/>
</dbReference>
<dbReference type="Pfam" id="PF13676">
    <property type="entry name" value="TIR_2"/>
    <property type="match status" value="1"/>
</dbReference>
<dbReference type="PROSITE" id="PS50104">
    <property type="entry name" value="TIR"/>
    <property type="match status" value="1"/>
</dbReference>
<dbReference type="GO" id="GO:0003677">
    <property type="term" value="F:DNA binding"/>
    <property type="evidence" value="ECO:0007669"/>
    <property type="project" value="InterPro"/>
</dbReference>
<keyword evidence="4" id="KW-1185">Reference proteome</keyword>
<accession>A0A1I5DBA8</accession>
<keyword evidence="3" id="KW-0540">Nuclease</keyword>
<keyword evidence="3" id="KW-0378">Hydrolase</keyword>
<dbReference type="GO" id="GO:0009307">
    <property type="term" value="P:DNA restriction-modification system"/>
    <property type="evidence" value="ECO:0007669"/>
    <property type="project" value="InterPro"/>
</dbReference>
<organism evidence="3 4">
    <name type="scientific">Roseovarius lutimaris</name>
    <dbReference type="NCBI Taxonomy" id="1005928"/>
    <lineage>
        <taxon>Bacteria</taxon>
        <taxon>Pseudomonadati</taxon>
        <taxon>Pseudomonadota</taxon>
        <taxon>Alphaproteobacteria</taxon>
        <taxon>Rhodobacterales</taxon>
        <taxon>Roseobacteraceae</taxon>
        <taxon>Roseovarius</taxon>
    </lineage>
</organism>
<dbReference type="Pfam" id="PF04471">
    <property type="entry name" value="Mrr_cat"/>
    <property type="match status" value="1"/>
</dbReference>
<evidence type="ECO:0000313" key="3">
    <source>
        <dbReference type="EMBL" id="SFN96490.1"/>
    </source>
</evidence>
<feature type="region of interest" description="Disordered" evidence="1">
    <location>
        <begin position="625"/>
        <end position="662"/>
    </location>
</feature>
<reference evidence="4" key="1">
    <citation type="submission" date="2016-10" db="EMBL/GenBank/DDBJ databases">
        <authorList>
            <person name="Varghese N."/>
            <person name="Submissions S."/>
        </authorList>
    </citation>
    <scope>NUCLEOTIDE SEQUENCE [LARGE SCALE GENOMIC DNA]</scope>
    <source>
        <strain evidence="4">DSM 28463</strain>
    </source>
</reference>
<dbReference type="GO" id="GO:0004519">
    <property type="term" value="F:endonuclease activity"/>
    <property type="evidence" value="ECO:0007669"/>
    <property type="project" value="UniProtKB-KW"/>
</dbReference>
<dbReference type="STRING" id="1005928.SAMN04487859_11236"/>
<dbReference type="InterPro" id="IPR000157">
    <property type="entry name" value="TIR_dom"/>
</dbReference>
<evidence type="ECO:0000256" key="1">
    <source>
        <dbReference type="SAM" id="MobiDB-lite"/>
    </source>
</evidence>
<feature type="compositionally biased region" description="Acidic residues" evidence="1">
    <location>
        <begin position="633"/>
        <end position="642"/>
    </location>
</feature>
<dbReference type="InterPro" id="IPR007560">
    <property type="entry name" value="Restrct_endonuc_IV_Mrr"/>
</dbReference>
<gene>
    <name evidence="3" type="ORF">SAMN04487859_11236</name>
</gene>
<feature type="compositionally biased region" description="Acidic residues" evidence="1">
    <location>
        <begin position="651"/>
        <end position="662"/>
    </location>
</feature>